<proteinExistence type="predicted"/>
<dbReference type="EMBL" id="CP107052">
    <property type="protein sequence ID" value="UYH51580.1"/>
    <property type="molecule type" value="Genomic_DNA"/>
</dbReference>
<evidence type="ECO:0000313" key="2">
    <source>
        <dbReference type="EMBL" id="UYH51580.1"/>
    </source>
</evidence>
<keyword evidence="1" id="KW-1133">Transmembrane helix</keyword>
<dbReference type="RefSeq" id="WP_319807173.1">
    <property type="nucleotide sequence ID" value="NZ_CP107052.1"/>
</dbReference>
<protein>
    <submittedName>
        <fullName evidence="2">ABC transporter permease</fullName>
    </submittedName>
</protein>
<dbReference type="Pfam" id="PF02405">
    <property type="entry name" value="MlaE"/>
    <property type="match status" value="1"/>
</dbReference>
<evidence type="ECO:0000313" key="3">
    <source>
        <dbReference type="Proteomes" id="UP001163831"/>
    </source>
</evidence>
<accession>A0ABY6GL86</accession>
<feature type="transmembrane region" description="Helical" evidence="1">
    <location>
        <begin position="210"/>
        <end position="233"/>
    </location>
</feature>
<reference evidence="2" key="1">
    <citation type="submission" date="2022-10" db="EMBL/GenBank/DDBJ databases">
        <title>Candidatus Kirkpatrella diaphorinas gen. nov., sp. nov., an uncultured endosymbiont identified in a population of Diaphorina citri from Hawaii.</title>
        <authorList>
            <person name="Henry E.M."/>
            <person name="Carlson C.R."/>
            <person name="Kuo Y.-W."/>
        </authorList>
    </citation>
    <scope>NUCLEOTIDE SEQUENCE</scope>
    <source>
        <strain evidence="2">CADCRV1</strain>
    </source>
</reference>
<keyword evidence="1" id="KW-0812">Transmembrane</keyword>
<feature type="transmembrane region" description="Helical" evidence="1">
    <location>
        <begin position="150"/>
        <end position="172"/>
    </location>
</feature>
<feature type="transmembrane region" description="Helical" evidence="1">
    <location>
        <begin position="85"/>
        <end position="106"/>
    </location>
</feature>
<name>A0ABY6GL86_9PROT</name>
<dbReference type="Proteomes" id="UP001163831">
    <property type="component" value="Chromosome"/>
</dbReference>
<feature type="transmembrane region" description="Helical" evidence="1">
    <location>
        <begin position="248"/>
        <end position="267"/>
    </location>
</feature>
<dbReference type="PANTHER" id="PTHR30188:SF4">
    <property type="entry name" value="PROTEIN TRIGALACTOSYLDIACYLGLYCEROL 1, CHLOROPLASTIC"/>
    <property type="match status" value="1"/>
</dbReference>
<sequence length="268" mass="28918">MTEVKLFLLQRLATIGRVTRRILRATLIMLSAAWGVVIEALSVGNWRRTVRLEFWSTLVQATGGGLISTLVTGALVGFALVAQTIYWLGIAGMADAANALIITILVREVAPVLVSIILLGRSGMLSLAQLGQLTLGREMRVLRGMGIDPFLMFVMPRVLAITVSAFTLGVVFSVMSLVSGYAVCRFESVISVPLWTFLYEVTGAMQPIDYLAIPLKFLVSGFSLSLSTCLTALDVRHDDDFSTLLPKGFMSGMLAILVVNVALGITFG</sequence>
<dbReference type="PANTHER" id="PTHR30188">
    <property type="entry name" value="ABC TRANSPORTER PERMEASE PROTEIN-RELATED"/>
    <property type="match status" value="1"/>
</dbReference>
<gene>
    <name evidence="2" type="ORF">N5W20_01495</name>
</gene>
<keyword evidence="3" id="KW-1185">Reference proteome</keyword>
<feature type="transmembrane region" description="Helical" evidence="1">
    <location>
        <begin position="21"/>
        <end position="42"/>
    </location>
</feature>
<feature type="transmembrane region" description="Helical" evidence="1">
    <location>
        <begin position="54"/>
        <end position="78"/>
    </location>
</feature>
<dbReference type="InterPro" id="IPR030802">
    <property type="entry name" value="Permease_MalE"/>
</dbReference>
<organism evidence="2 3">
    <name type="scientific">Candidatus Kirkpatrickella diaphorinae</name>
    <dbReference type="NCBI Taxonomy" id="2984322"/>
    <lineage>
        <taxon>Bacteria</taxon>
        <taxon>Pseudomonadati</taxon>
        <taxon>Pseudomonadota</taxon>
        <taxon>Alphaproteobacteria</taxon>
        <taxon>Acetobacterales</taxon>
        <taxon>Acetobacteraceae</taxon>
        <taxon>Candidatus Kirkpatrickella</taxon>
    </lineage>
</organism>
<keyword evidence="1" id="KW-0472">Membrane</keyword>
<evidence type="ECO:0000256" key="1">
    <source>
        <dbReference type="SAM" id="Phobius"/>
    </source>
</evidence>